<dbReference type="AlphaFoldDB" id="X1KT09"/>
<comment type="caution">
    <text evidence="1">The sequence shown here is derived from an EMBL/GenBank/DDBJ whole genome shotgun (WGS) entry which is preliminary data.</text>
</comment>
<name>X1KT09_9ZZZZ</name>
<dbReference type="EMBL" id="BARV01000319">
    <property type="protein sequence ID" value="GAH96755.1"/>
    <property type="molecule type" value="Genomic_DNA"/>
</dbReference>
<protein>
    <submittedName>
        <fullName evidence="1">Uncharacterized protein</fullName>
    </submittedName>
</protein>
<sequence length="110" mass="12203">RPRQIFVPYNGKIADITETDTNKHTLDLETALTETRKIIALSITAKRMGGTGEFNCYPNEGAQPSLVGSSASVYLRGMLIIKDGTQRLEYNLTVANDDWDLYCLGYVVEA</sequence>
<feature type="non-terminal residue" evidence="1">
    <location>
        <position position="1"/>
    </location>
</feature>
<evidence type="ECO:0000313" key="1">
    <source>
        <dbReference type="EMBL" id="GAH96755.1"/>
    </source>
</evidence>
<gene>
    <name evidence="1" type="ORF">S06H3_01312</name>
</gene>
<proteinExistence type="predicted"/>
<accession>X1KT09</accession>
<reference evidence="1" key="1">
    <citation type="journal article" date="2014" name="Front. Microbiol.">
        <title>High frequency of phylogenetically diverse reductive dehalogenase-homologous genes in deep subseafloor sedimentary metagenomes.</title>
        <authorList>
            <person name="Kawai M."/>
            <person name="Futagami T."/>
            <person name="Toyoda A."/>
            <person name="Takaki Y."/>
            <person name="Nishi S."/>
            <person name="Hori S."/>
            <person name="Arai W."/>
            <person name="Tsubouchi T."/>
            <person name="Morono Y."/>
            <person name="Uchiyama I."/>
            <person name="Ito T."/>
            <person name="Fujiyama A."/>
            <person name="Inagaki F."/>
            <person name="Takami H."/>
        </authorList>
    </citation>
    <scope>NUCLEOTIDE SEQUENCE</scope>
    <source>
        <strain evidence="1">Expedition CK06-06</strain>
    </source>
</reference>
<organism evidence="1">
    <name type="scientific">marine sediment metagenome</name>
    <dbReference type="NCBI Taxonomy" id="412755"/>
    <lineage>
        <taxon>unclassified sequences</taxon>
        <taxon>metagenomes</taxon>
        <taxon>ecological metagenomes</taxon>
    </lineage>
</organism>